<dbReference type="AlphaFoldDB" id="A0A935UH84"/>
<evidence type="ECO:0000313" key="2">
    <source>
        <dbReference type="Proteomes" id="UP000697998"/>
    </source>
</evidence>
<comment type="caution">
    <text evidence="1">The sequence shown here is derived from an EMBL/GenBank/DDBJ whole genome shotgun (WGS) entry which is preliminary data.</text>
</comment>
<evidence type="ECO:0000313" key="1">
    <source>
        <dbReference type="EMBL" id="MBK7675245.1"/>
    </source>
</evidence>
<accession>A0A935UH84</accession>
<dbReference type="Proteomes" id="UP000697998">
    <property type="component" value="Unassembled WGS sequence"/>
</dbReference>
<protein>
    <recommendedName>
        <fullName evidence="3">GTPase</fullName>
    </recommendedName>
</protein>
<organism evidence="1 2">
    <name type="scientific">Candidatus Accumulibacter proximus</name>
    <dbReference type="NCBI Taxonomy" id="2954385"/>
    <lineage>
        <taxon>Bacteria</taxon>
        <taxon>Pseudomonadati</taxon>
        <taxon>Pseudomonadota</taxon>
        <taxon>Betaproteobacteria</taxon>
        <taxon>Candidatus Accumulibacter</taxon>
    </lineage>
</organism>
<name>A0A935UH84_9PROT</name>
<proteinExistence type="predicted"/>
<gene>
    <name evidence="1" type="ORF">IPJ27_11085</name>
</gene>
<reference evidence="1 2" key="1">
    <citation type="submission" date="2020-10" db="EMBL/GenBank/DDBJ databases">
        <title>Connecting structure to function with the recovery of over 1000 high-quality activated sludge metagenome-assembled genomes encoding full-length rRNA genes using long-read sequencing.</title>
        <authorList>
            <person name="Singleton C.M."/>
            <person name="Petriglieri F."/>
            <person name="Kristensen J.M."/>
            <person name="Kirkegaard R.H."/>
            <person name="Michaelsen T.Y."/>
            <person name="Andersen M.H."/>
            <person name="Karst S.M."/>
            <person name="Dueholm M.S."/>
            <person name="Nielsen P.H."/>
            <person name="Albertsen M."/>
        </authorList>
    </citation>
    <scope>NUCLEOTIDE SEQUENCE [LARGE SCALE GENOMIC DNA]</scope>
    <source>
        <strain evidence="1">EsbW_18-Q3-R4-48_BATAC.285</strain>
    </source>
</reference>
<dbReference type="EMBL" id="JADJMH010000009">
    <property type="protein sequence ID" value="MBK7675245.1"/>
    <property type="molecule type" value="Genomic_DNA"/>
</dbReference>
<sequence length="503" mass="54909">MTDTALKALVTNKNAVPDPGIRSILQWLEVPLAPHPAEELPSLRSHMKALRELEGTPQQHARALDGLYRRSATVITSLLPSLATNLVLPVPRKQRRIVRSVVDLLQMLADDTLALLEAAQGQEMTDPRQAPGLAVWRSLNAIAQQILVSSLIAAPARTGAWQQLHQTYATARRLQLHAYVPEDLSRSLRDIYRSAVLLGCAQPASMTPPEVLFLAAYLERFAGQIEPLPATAAAAAGTFWIDPARDGPAISCLRRLSPPTVPLDGFSCARLCLRLKAQIAQLDAGTPPQEINLPEFAGTPAGRGVLHRLAERWSDAGKRRFPRRRQDHRTLLATGIDGLWLLSRKGEATDVELSTWLISNESPDGYAVMHVSGHTGALSVGDVAAVRTGSDPNWQVGMVRWAISENPEHLELGLQILAPRAVPAILARPSDKEGTGYFRVLILPEIPRLRAGELLVVASGVLPPQPQKLILVIEDANVFVREVRCTRVHEQTSNVEILSIEPA</sequence>
<evidence type="ECO:0008006" key="3">
    <source>
        <dbReference type="Google" id="ProtNLM"/>
    </source>
</evidence>